<evidence type="ECO:0000256" key="1">
    <source>
        <dbReference type="SAM" id="Phobius"/>
    </source>
</evidence>
<keyword evidence="1" id="KW-0812">Transmembrane</keyword>
<keyword evidence="3" id="KW-1185">Reference proteome</keyword>
<organism evidence="2 3">
    <name type="scientific">Porites lobata</name>
    <dbReference type="NCBI Taxonomy" id="104759"/>
    <lineage>
        <taxon>Eukaryota</taxon>
        <taxon>Metazoa</taxon>
        <taxon>Cnidaria</taxon>
        <taxon>Anthozoa</taxon>
        <taxon>Hexacorallia</taxon>
        <taxon>Scleractinia</taxon>
        <taxon>Fungiina</taxon>
        <taxon>Poritidae</taxon>
        <taxon>Porites</taxon>
    </lineage>
</organism>
<gene>
    <name evidence="2" type="ORF">PLOB_00038505</name>
</gene>
<evidence type="ECO:0000313" key="3">
    <source>
        <dbReference type="Proteomes" id="UP001159405"/>
    </source>
</evidence>
<proteinExistence type="predicted"/>
<dbReference type="Proteomes" id="UP001159405">
    <property type="component" value="Unassembled WGS sequence"/>
</dbReference>
<accession>A0ABN8S8F5</accession>
<sequence>MLAPNVKTAVVILVMIVPFVCAYVDKAGSNAGFIRCRDGRRCEDRKTCCYYARLRRYACCNSPFFSSVVMKLQ</sequence>
<reference evidence="2 3" key="1">
    <citation type="submission" date="2022-05" db="EMBL/GenBank/DDBJ databases">
        <authorList>
            <consortium name="Genoscope - CEA"/>
            <person name="William W."/>
        </authorList>
    </citation>
    <scope>NUCLEOTIDE SEQUENCE [LARGE SCALE GENOMIC DNA]</scope>
</reference>
<name>A0ABN8S8F5_9CNID</name>
<keyword evidence="1" id="KW-0472">Membrane</keyword>
<protein>
    <submittedName>
        <fullName evidence="2">Uncharacterized protein</fullName>
    </submittedName>
</protein>
<dbReference type="EMBL" id="CALNXK010000573">
    <property type="protein sequence ID" value="CAH3187853.1"/>
    <property type="molecule type" value="Genomic_DNA"/>
</dbReference>
<keyword evidence="1" id="KW-1133">Transmembrane helix</keyword>
<comment type="caution">
    <text evidence="2">The sequence shown here is derived from an EMBL/GenBank/DDBJ whole genome shotgun (WGS) entry which is preliminary data.</text>
</comment>
<evidence type="ECO:0000313" key="2">
    <source>
        <dbReference type="EMBL" id="CAH3187853.1"/>
    </source>
</evidence>
<feature type="transmembrane region" description="Helical" evidence="1">
    <location>
        <begin position="6"/>
        <end position="25"/>
    </location>
</feature>